<organism evidence="1 2">
    <name type="scientific">Saccharothrix xinjiangensis</name>
    <dbReference type="NCBI Taxonomy" id="204798"/>
    <lineage>
        <taxon>Bacteria</taxon>
        <taxon>Bacillati</taxon>
        <taxon>Actinomycetota</taxon>
        <taxon>Actinomycetes</taxon>
        <taxon>Pseudonocardiales</taxon>
        <taxon>Pseudonocardiaceae</taxon>
        <taxon>Saccharothrix</taxon>
    </lineage>
</organism>
<dbReference type="EMBL" id="JBHSJB010000005">
    <property type="protein sequence ID" value="MFC5053237.1"/>
    <property type="molecule type" value="Genomic_DNA"/>
</dbReference>
<keyword evidence="2" id="KW-1185">Reference proteome</keyword>
<proteinExistence type="predicted"/>
<dbReference type="InterPro" id="IPR025735">
    <property type="entry name" value="RHIM"/>
</dbReference>
<dbReference type="Pfam" id="PF12721">
    <property type="entry name" value="RHIM"/>
    <property type="match status" value="1"/>
</dbReference>
<dbReference type="Proteomes" id="UP001595833">
    <property type="component" value="Unassembled WGS sequence"/>
</dbReference>
<comment type="caution">
    <text evidence="1">The sequence shown here is derived from an EMBL/GenBank/DDBJ whole genome shotgun (WGS) entry which is preliminary data.</text>
</comment>
<name>A0ABV9XVJ5_9PSEU</name>
<protein>
    <submittedName>
        <fullName evidence="1">RIP homotypic interaction motif-containing protein</fullName>
    </submittedName>
</protein>
<accession>A0ABV9XVJ5</accession>
<sequence length="123" mass="12888">MIESVDFVMAAVAAGAAAGLTDTASAAVRDSYSALKRLVVKGARREGVEPVTEEQVEDPGEHVRVREALEAAGVAADSELVAAARRVLEAADPQGAHQGKYTVDLRDSKAVQVGDHNTMNVTF</sequence>
<dbReference type="RefSeq" id="WP_344041228.1">
    <property type="nucleotide sequence ID" value="NZ_BAAAKE010000028.1"/>
</dbReference>
<evidence type="ECO:0000313" key="1">
    <source>
        <dbReference type="EMBL" id="MFC5053237.1"/>
    </source>
</evidence>
<gene>
    <name evidence="1" type="ORF">ACFPFM_05625</name>
</gene>
<reference evidence="2" key="1">
    <citation type="journal article" date="2019" name="Int. J. Syst. Evol. Microbiol.">
        <title>The Global Catalogue of Microorganisms (GCM) 10K type strain sequencing project: providing services to taxonomists for standard genome sequencing and annotation.</title>
        <authorList>
            <consortium name="The Broad Institute Genomics Platform"/>
            <consortium name="The Broad Institute Genome Sequencing Center for Infectious Disease"/>
            <person name="Wu L."/>
            <person name="Ma J."/>
        </authorList>
    </citation>
    <scope>NUCLEOTIDE SEQUENCE [LARGE SCALE GENOMIC DNA]</scope>
    <source>
        <strain evidence="2">KCTC 12848</strain>
    </source>
</reference>
<evidence type="ECO:0000313" key="2">
    <source>
        <dbReference type="Proteomes" id="UP001595833"/>
    </source>
</evidence>